<reference evidence="7" key="3">
    <citation type="submission" date="2016-11" db="EMBL/GenBank/DDBJ databases">
        <authorList>
            <person name="Varghese N."/>
            <person name="Submissions S."/>
        </authorList>
    </citation>
    <scope>NUCLEOTIDE SEQUENCE [LARGE SCALE GENOMIC DNA]</scope>
    <source>
        <strain evidence="7">DX253</strain>
    </source>
</reference>
<name>E7QV02_HALPU</name>
<keyword evidence="2 4" id="KW-0808">Transferase</keyword>
<keyword evidence="1 4" id="KW-0489">Methyltransferase</keyword>
<keyword evidence="3" id="KW-0949">S-adenosyl-L-methionine</keyword>
<dbReference type="RefSeq" id="WP_007980535.1">
    <property type="nucleotide sequence ID" value="NZ_AEMG01000013.1"/>
</dbReference>
<dbReference type="InterPro" id="IPR002935">
    <property type="entry name" value="SAM_O-MeTrfase"/>
</dbReference>
<dbReference type="GO" id="GO:0008171">
    <property type="term" value="F:O-methyltransferase activity"/>
    <property type="evidence" value="ECO:0007669"/>
    <property type="project" value="InterPro"/>
</dbReference>
<accession>E7QV02</accession>
<evidence type="ECO:0000256" key="2">
    <source>
        <dbReference type="ARBA" id="ARBA00022679"/>
    </source>
</evidence>
<dbReference type="PROSITE" id="PS51682">
    <property type="entry name" value="SAM_OMT_I"/>
    <property type="match status" value="1"/>
</dbReference>
<dbReference type="PATRIC" id="fig|797209.4.peg.2596"/>
<organism evidence="4 6">
    <name type="scientific">Haladaptatus paucihalophilus DX253</name>
    <dbReference type="NCBI Taxonomy" id="797209"/>
    <lineage>
        <taxon>Archaea</taxon>
        <taxon>Methanobacteriati</taxon>
        <taxon>Methanobacteriota</taxon>
        <taxon>Stenosarchaea group</taxon>
        <taxon>Halobacteria</taxon>
        <taxon>Halobacteriales</taxon>
        <taxon>Haladaptataceae</taxon>
        <taxon>Haladaptatus</taxon>
    </lineage>
</organism>
<dbReference type="Proteomes" id="UP000184203">
    <property type="component" value="Unassembled WGS sequence"/>
</dbReference>
<dbReference type="Proteomes" id="UP000003751">
    <property type="component" value="Unassembled WGS sequence"/>
</dbReference>
<dbReference type="InterPro" id="IPR029063">
    <property type="entry name" value="SAM-dependent_MTases_sf"/>
</dbReference>
<dbReference type="STRING" id="797209.GCA_000376445_03851"/>
<dbReference type="OrthoDB" id="21414at2157"/>
<reference evidence="5" key="2">
    <citation type="submission" date="2016-11" db="EMBL/GenBank/DDBJ databases">
        <authorList>
            <person name="Jaros S."/>
            <person name="Januszkiewicz K."/>
            <person name="Wedrychowicz H."/>
        </authorList>
    </citation>
    <scope>NUCLEOTIDE SEQUENCE [LARGE SCALE GENOMIC DNA]</scope>
    <source>
        <strain evidence="5">DX253</strain>
    </source>
</reference>
<evidence type="ECO:0000256" key="3">
    <source>
        <dbReference type="ARBA" id="ARBA00022691"/>
    </source>
</evidence>
<dbReference type="EMBL" id="FRAN01000005">
    <property type="protein sequence ID" value="SHL25847.1"/>
    <property type="molecule type" value="Genomic_DNA"/>
</dbReference>
<reference evidence="4 6" key="1">
    <citation type="journal article" date="2014" name="ISME J.">
        <title>Trehalose/2-sulfotrehalose biosynthesis and glycine-betaine uptake are widely spread mechanisms for osmoadaptation in the Halobacteriales.</title>
        <authorList>
            <person name="Youssef N.H."/>
            <person name="Savage-Ashlock K.N."/>
            <person name="McCully A.L."/>
            <person name="Luedtke B."/>
            <person name="Shaw E.I."/>
            <person name="Hoff W.D."/>
            <person name="Elshahed M.S."/>
        </authorList>
    </citation>
    <scope>NUCLEOTIDE SEQUENCE [LARGE SCALE GENOMIC DNA]</scope>
    <source>
        <strain evidence="4 6">DX253</strain>
    </source>
</reference>
<dbReference type="GO" id="GO:0032259">
    <property type="term" value="P:methylation"/>
    <property type="evidence" value="ECO:0007669"/>
    <property type="project" value="UniProtKB-KW"/>
</dbReference>
<dbReference type="CDD" id="cd02440">
    <property type="entry name" value="AdoMet_MTases"/>
    <property type="match status" value="1"/>
</dbReference>
<evidence type="ECO:0000256" key="1">
    <source>
        <dbReference type="ARBA" id="ARBA00022603"/>
    </source>
</evidence>
<dbReference type="Gene3D" id="3.40.50.150">
    <property type="entry name" value="Vaccinia Virus protein VP39"/>
    <property type="match status" value="1"/>
</dbReference>
<dbReference type="Pfam" id="PF01596">
    <property type="entry name" value="Methyltransf_3"/>
    <property type="match status" value="1"/>
</dbReference>
<evidence type="ECO:0000313" key="6">
    <source>
        <dbReference type="Proteomes" id="UP000003751"/>
    </source>
</evidence>
<protein>
    <submittedName>
        <fullName evidence="4">O-methyltransferase family 3</fullName>
    </submittedName>
    <submittedName>
        <fullName evidence="5">Predicted O-methyltransferase YrrM</fullName>
    </submittedName>
</protein>
<gene>
    <name evidence="5" type="ORF">SAMN05444342_3443</name>
    <name evidence="4" type="ORF">ZOD2009_13191</name>
</gene>
<sequence>MTEILPDETKRFLRAAIADPDETLQEMEERGEDFPTVGRDVGQFLRVLAYAVDAERIFEFGSGFGYSAYWFAEALPEDGEIVLTEFDDDELREARDYLERGGFADRAVFENGDANEIVERHDGPFDVVLIDHNKDGYPEAWDAIREKVAPGGVVIADNAMVSGIQDFDAILAAMEGEDPEMDAETRGIAEYLLAVRDDPDFETSVVPLGEGIAVSYRR</sequence>
<dbReference type="PANTHER" id="PTHR43167">
    <property type="entry name" value="PUTATIVE (AFU_ORTHOLOGUE AFUA_6G01830)-RELATED"/>
    <property type="match status" value="1"/>
</dbReference>
<proteinExistence type="predicted"/>
<dbReference type="PANTHER" id="PTHR43167:SF1">
    <property type="entry name" value="PUTATIVE (AFU_ORTHOLOGUE AFUA_6G01830)-RELATED"/>
    <property type="match status" value="1"/>
</dbReference>
<dbReference type="EMBL" id="AEMG01000013">
    <property type="protein sequence ID" value="EFW91520.1"/>
    <property type="molecule type" value="Genomic_DNA"/>
</dbReference>
<evidence type="ECO:0000313" key="7">
    <source>
        <dbReference type="Proteomes" id="UP000184203"/>
    </source>
</evidence>
<keyword evidence="7" id="KW-1185">Reference proteome</keyword>
<evidence type="ECO:0000313" key="5">
    <source>
        <dbReference type="EMBL" id="SHL25847.1"/>
    </source>
</evidence>
<dbReference type="SUPFAM" id="SSF53335">
    <property type="entry name" value="S-adenosyl-L-methionine-dependent methyltransferases"/>
    <property type="match status" value="1"/>
</dbReference>
<evidence type="ECO:0000313" key="4">
    <source>
        <dbReference type="EMBL" id="EFW91520.1"/>
    </source>
</evidence>
<dbReference type="AlphaFoldDB" id="E7QV02"/>
<dbReference type="eggNOG" id="arCOG00979">
    <property type="taxonomic scope" value="Archaea"/>
</dbReference>